<dbReference type="EMBL" id="FR824291">
    <property type="protein sequence ID" value="CCA24575.1"/>
    <property type="molecule type" value="Genomic_DNA"/>
</dbReference>
<dbReference type="AlphaFoldDB" id="F0WT87"/>
<proteinExistence type="predicted"/>
<accession>F0WT87</accession>
<reference evidence="1" key="2">
    <citation type="submission" date="2011-02" db="EMBL/GenBank/DDBJ databases">
        <authorList>
            <person name="MacLean D."/>
        </authorList>
    </citation>
    <scope>NUCLEOTIDE SEQUENCE</scope>
</reference>
<gene>
    <name evidence="1" type="primary">AlNc14C246G9572</name>
    <name evidence="1" type="ORF">ALNC14_107190</name>
</gene>
<name>F0WT87_9STRA</name>
<evidence type="ECO:0000313" key="1">
    <source>
        <dbReference type="EMBL" id="CCA24575.1"/>
    </source>
</evidence>
<dbReference type="HOGENOM" id="CLU_2390584_0_0_1"/>
<organism evidence="1">
    <name type="scientific">Albugo laibachii Nc14</name>
    <dbReference type="NCBI Taxonomy" id="890382"/>
    <lineage>
        <taxon>Eukaryota</taxon>
        <taxon>Sar</taxon>
        <taxon>Stramenopiles</taxon>
        <taxon>Oomycota</taxon>
        <taxon>Peronosporomycetes</taxon>
        <taxon>Albuginales</taxon>
        <taxon>Albuginaceae</taxon>
        <taxon>Albugo</taxon>
    </lineage>
</organism>
<sequence>MTAHVVQHRIKRITRDQYLDASTQIAGLASLNTHIIIIFLRTGEAASFTRRHNLTISALARWLRTLVAIHLNCVEPIFISDSSDVASEGLRKTE</sequence>
<reference evidence="1" key="1">
    <citation type="journal article" date="2011" name="PLoS Biol.">
        <title>Gene gain and loss during evolution of obligate parasitism in the white rust pathogen of Arabidopsis thaliana.</title>
        <authorList>
            <person name="Kemen E."/>
            <person name="Gardiner A."/>
            <person name="Schultz-Larsen T."/>
            <person name="Kemen A.C."/>
            <person name="Balmuth A.L."/>
            <person name="Robert-Seilaniantz A."/>
            <person name="Bailey K."/>
            <person name="Holub E."/>
            <person name="Studholme D.J."/>
            <person name="Maclean D."/>
            <person name="Jones J.D."/>
        </authorList>
    </citation>
    <scope>NUCLEOTIDE SEQUENCE</scope>
</reference>
<protein>
    <submittedName>
        <fullName evidence="1">AlNc14C246G9572 protein</fullName>
    </submittedName>
</protein>